<dbReference type="Proteomes" id="UP000272888">
    <property type="component" value="Unassembled WGS sequence"/>
</dbReference>
<reference evidence="4" key="1">
    <citation type="submission" date="2018-09" db="EMBL/GenBank/DDBJ databases">
        <authorList>
            <person name="Livingstone P.G."/>
            <person name="Whitworth D.E."/>
        </authorList>
    </citation>
    <scope>NUCLEOTIDE SEQUENCE [LARGE SCALE GENOMIC DNA]</scope>
    <source>
        <strain evidence="4">CA051B</strain>
    </source>
</reference>
<evidence type="ECO:0000313" key="3">
    <source>
        <dbReference type="EMBL" id="RKH55004.1"/>
    </source>
</evidence>
<dbReference type="AlphaFoldDB" id="A0A3A8PU55"/>
<feature type="signal peptide" evidence="2">
    <location>
        <begin position="1"/>
        <end position="26"/>
    </location>
</feature>
<evidence type="ECO:0008006" key="5">
    <source>
        <dbReference type="Google" id="ProtNLM"/>
    </source>
</evidence>
<accession>A0A3A8PU55</accession>
<evidence type="ECO:0000256" key="2">
    <source>
        <dbReference type="SAM" id="SignalP"/>
    </source>
</evidence>
<evidence type="ECO:0000313" key="4">
    <source>
        <dbReference type="Proteomes" id="UP000272888"/>
    </source>
</evidence>
<sequence>MTLMNSPCRWTLSLAAALGLATSAWAQDMVTPTEPETETETRTEMAPAHGEAGRVGPEFAVSGNVGLGAGYVYKNGLSAAGTVESLKITDSATVSIPVIVELGFRATPRFYLGVWGSWEKVFTKENPLSCPEGFDCSTQQWRIGPEVRYHLSPGGGFDPWIGLGVGLEILDSHVEGTTQLQVAPGVFVPANVDTNVTDRGPTFARLTLGGDIRLSRALSVGPIITASMGSYTVRTGSQTVDITGVGSREGPLARVDDGFHGLFTLGLRLAVLPL</sequence>
<gene>
    <name evidence="3" type="ORF">D7V93_24090</name>
</gene>
<keyword evidence="2" id="KW-0732">Signal</keyword>
<feature type="region of interest" description="Disordered" evidence="1">
    <location>
        <begin position="28"/>
        <end position="55"/>
    </location>
</feature>
<keyword evidence="4" id="KW-1185">Reference proteome</keyword>
<protein>
    <recommendedName>
        <fullName evidence="5">Outer membrane protein beta-barrel domain-containing protein</fullName>
    </recommendedName>
</protein>
<organism evidence="3 4">
    <name type="scientific">Corallococcus llansteffanensis</name>
    <dbReference type="NCBI Taxonomy" id="2316731"/>
    <lineage>
        <taxon>Bacteria</taxon>
        <taxon>Pseudomonadati</taxon>
        <taxon>Myxococcota</taxon>
        <taxon>Myxococcia</taxon>
        <taxon>Myxococcales</taxon>
        <taxon>Cystobacterineae</taxon>
        <taxon>Myxococcaceae</taxon>
        <taxon>Corallococcus</taxon>
    </lineage>
</organism>
<feature type="chain" id="PRO_5017299863" description="Outer membrane protein beta-barrel domain-containing protein" evidence="2">
    <location>
        <begin position="27"/>
        <end position="274"/>
    </location>
</feature>
<name>A0A3A8PU55_9BACT</name>
<dbReference type="EMBL" id="RAWB01000274">
    <property type="protein sequence ID" value="RKH55004.1"/>
    <property type="molecule type" value="Genomic_DNA"/>
</dbReference>
<comment type="caution">
    <text evidence="3">The sequence shown here is derived from an EMBL/GenBank/DDBJ whole genome shotgun (WGS) entry which is preliminary data.</text>
</comment>
<evidence type="ECO:0000256" key="1">
    <source>
        <dbReference type="SAM" id="MobiDB-lite"/>
    </source>
</evidence>
<proteinExistence type="predicted"/>